<gene>
    <name evidence="1" type="ORF">JTE90_024296</name>
</gene>
<protein>
    <submittedName>
        <fullName evidence="1">Uncharacterized protein</fullName>
    </submittedName>
</protein>
<name>A0AAV6W0V1_9ARAC</name>
<evidence type="ECO:0000313" key="1">
    <source>
        <dbReference type="EMBL" id="KAG8201423.1"/>
    </source>
</evidence>
<sequence>MSGEEWQFAEDLVHFVVRGHGCPSSCAPPLRFVPCVGHVVRHFAALHEERLLAAFERLRCVVLSGEHFDEFARHMHNFVVLQGGEFDGAKDAEESELLNFLSFCAQLTRLASLFHAHNVADAPAETVRALVRALRPRPPFSSWDALYDACFRLLHRIPRARRCVPPPTQW</sequence>
<dbReference type="Proteomes" id="UP000827092">
    <property type="component" value="Unassembled WGS sequence"/>
</dbReference>
<dbReference type="EMBL" id="JAFNEN010000005">
    <property type="protein sequence ID" value="KAG8201423.1"/>
    <property type="molecule type" value="Genomic_DNA"/>
</dbReference>
<evidence type="ECO:0000313" key="2">
    <source>
        <dbReference type="Proteomes" id="UP000827092"/>
    </source>
</evidence>
<proteinExistence type="predicted"/>
<keyword evidence="2" id="KW-1185">Reference proteome</keyword>
<comment type="caution">
    <text evidence="1">The sequence shown here is derived from an EMBL/GenBank/DDBJ whole genome shotgun (WGS) entry which is preliminary data.</text>
</comment>
<reference evidence="1 2" key="1">
    <citation type="journal article" date="2022" name="Nat. Ecol. Evol.">
        <title>A masculinizing supergene underlies an exaggerated male reproductive morph in a spider.</title>
        <authorList>
            <person name="Hendrickx F."/>
            <person name="De Corte Z."/>
            <person name="Sonet G."/>
            <person name="Van Belleghem S.M."/>
            <person name="Kostlbacher S."/>
            <person name="Vangestel C."/>
        </authorList>
    </citation>
    <scope>NUCLEOTIDE SEQUENCE [LARGE SCALE GENOMIC DNA]</scope>
    <source>
        <strain evidence="1">W744_W776</strain>
    </source>
</reference>
<accession>A0AAV6W0V1</accession>
<dbReference type="AlphaFoldDB" id="A0AAV6W0V1"/>
<organism evidence="1 2">
    <name type="scientific">Oedothorax gibbosus</name>
    <dbReference type="NCBI Taxonomy" id="931172"/>
    <lineage>
        <taxon>Eukaryota</taxon>
        <taxon>Metazoa</taxon>
        <taxon>Ecdysozoa</taxon>
        <taxon>Arthropoda</taxon>
        <taxon>Chelicerata</taxon>
        <taxon>Arachnida</taxon>
        <taxon>Araneae</taxon>
        <taxon>Araneomorphae</taxon>
        <taxon>Entelegynae</taxon>
        <taxon>Araneoidea</taxon>
        <taxon>Linyphiidae</taxon>
        <taxon>Erigoninae</taxon>
        <taxon>Oedothorax</taxon>
    </lineage>
</organism>